<dbReference type="CDD" id="cd05233">
    <property type="entry name" value="SDR_c"/>
    <property type="match status" value="1"/>
</dbReference>
<dbReference type="Pfam" id="PF13561">
    <property type="entry name" value="adh_short_C2"/>
    <property type="match status" value="1"/>
</dbReference>
<dbReference type="InterPro" id="IPR002347">
    <property type="entry name" value="SDR_fam"/>
</dbReference>
<evidence type="ECO:0008006" key="5">
    <source>
        <dbReference type="Google" id="ProtNLM"/>
    </source>
</evidence>
<proteinExistence type="inferred from homology"/>
<dbReference type="SUPFAM" id="SSF51735">
    <property type="entry name" value="NAD(P)-binding Rossmann-fold domains"/>
    <property type="match status" value="1"/>
</dbReference>
<dbReference type="InterPro" id="IPR020904">
    <property type="entry name" value="Sc_DH/Rdtase_CS"/>
</dbReference>
<dbReference type="PRINTS" id="PR00081">
    <property type="entry name" value="GDHRDH"/>
</dbReference>
<dbReference type="AlphaFoldDB" id="A0A1G2L838"/>
<dbReference type="GO" id="GO:0006633">
    <property type="term" value="P:fatty acid biosynthetic process"/>
    <property type="evidence" value="ECO:0007669"/>
    <property type="project" value="TreeGrafter"/>
</dbReference>
<accession>A0A1G2L838</accession>
<dbReference type="Gene3D" id="3.40.50.720">
    <property type="entry name" value="NAD(P)-binding Rossmann-like Domain"/>
    <property type="match status" value="1"/>
</dbReference>
<dbReference type="PANTHER" id="PTHR42760:SF133">
    <property type="entry name" value="3-OXOACYL-[ACYL-CARRIER-PROTEIN] REDUCTASE"/>
    <property type="match status" value="1"/>
</dbReference>
<dbReference type="EMBL" id="MHQR01000012">
    <property type="protein sequence ID" value="OHA07827.1"/>
    <property type="molecule type" value="Genomic_DNA"/>
</dbReference>
<dbReference type="GO" id="GO:0016616">
    <property type="term" value="F:oxidoreductase activity, acting on the CH-OH group of donors, NAD or NADP as acceptor"/>
    <property type="evidence" value="ECO:0007669"/>
    <property type="project" value="TreeGrafter"/>
</dbReference>
<sequence length="283" mass="30487">MKLKGKTALITGATGVIGNTIARAFAREGCNLILSGPSKRKTSALVRQFSTFENVEVRAIPADVSNKKSVQQLFKKTGRNSKGIDILVTAAGIYGAIGTTDQIEPEAWMEAIRVNLLGTFMTIKYSLPFLRKSRRGKIIALAGGGEGALTNRSSYVSSKGGVLRLVETLAGELAPIDINAISPGSVVSGFVDDLLKAGPKKLGKERYAEALKQKRGTIASTPPEKAAALAVFLASSESDGISGKNISAVWDKWQEFGRHKKELAKSDVYTMRRIKPKDRGYDW</sequence>
<dbReference type="InterPro" id="IPR036291">
    <property type="entry name" value="NAD(P)-bd_dom_sf"/>
</dbReference>
<dbReference type="Proteomes" id="UP000176510">
    <property type="component" value="Unassembled WGS sequence"/>
</dbReference>
<keyword evidence="2" id="KW-0560">Oxidoreductase</keyword>
<evidence type="ECO:0000256" key="2">
    <source>
        <dbReference type="ARBA" id="ARBA00023002"/>
    </source>
</evidence>
<organism evidence="3 4">
    <name type="scientific">Candidatus Sungbacteria bacterium RIFCSPLOWO2_01_FULL_54_21</name>
    <dbReference type="NCBI Taxonomy" id="1802279"/>
    <lineage>
        <taxon>Bacteria</taxon>
        <taxon>Candidatus Sungiibacteriota</taxon>
    </lineage>
</organism>
<dbReference type="GO" id="GO:0048038">
    <property type="term" value="F:quinone binding"/>
    <property type="evidence" value="ECO:0007669"/>
    <property type="project" value="TreeGrafter"/>
</dbReference>
<name>A0A1G2L838_9BACT</name>
<comment type="caution">
    <text evidence="3">The sequence shown here is derived from an EMBL/GenBank/DDBJ whole genome shotgun (WGS) entry which is preliminary data.</text>
</comment>
<comment type="similarity">
    <text evidence="1">Belongs to the short-chain dehydrogenases/reductases (SDR) family.</text>
</comment>
<evidence type="ECO:0000256" key="1">
    <source>
        <dbReference type="ARBA" id="ARBA00006484"/>
    </source>
</evidence>
<evidence type="ECO:0000313" key="4">
    <source>
        <dbReference type="Proteomes" id="UP000176510"/>
    </source>
</evidence>
<dbReference type="STRING" id="1802279.A3B34_02195"/>
<reference evidence="3 4" key="1">
    <citation type="journal article" date="2016" name="Nat. Commun.">
        <title>Thousands of microbial genomes shed light on interconnected biogeochemical processes in an aquifer system.</title>
        <authorList>
            <person name="Anantharaman K."/>
            <person name="Brown C.T."/>
            <person name="Hug L.A."/>
            <person name="Sharon I."/>
            <person name="Castelle C.J."/>
            <person name="Probst A.J."/>
            <person name="Thomas B.C."/>
            <person name="Singh A."/>
            <person name="Wilkins M.J."/>
            <person name="Karaoz U."/>
            <person name="Brodie E.L."/>
            <person name="Williams K.H."/>
            <person name="Hubbard S.S."/>
            <person name="Banfield J.F."/>
        </authorList>
    </citation>
    <scope>NUCLEOTIDE SEQUENCE [LARGE SCALE GENOMIC DNA]</scope>
</reference>
<dbReference type="PANTHER" id="PTHR42760">
    <property type="entry name" value="SHORT-CHAIN DEHYDROGENASES/REDUCTASES FAMILY MEMBER"/>
    <property type="match status" value="1"/>
</dbReference>
<protein>
    <recommendedName>
        <fullName evidence="5">Dehydrogenase</fullName>
    </recommendedName>
</protein>
<dbReference type="PROSITE" id="PS00061">
    <property type="entry name" value="ADH_SHORT"/>
    <property type="match status" value="1"/>
</dbReference>
<evidence type="ECO:0000313" key="3">
    <source>
        <dbReference type="EMBL" id="OHA07827.1"/>
    </source>
</evidence>
<gene>
    <name evidence="3" type="ORF">A3B34_02195</name>
</gene>